<protein>
    <submittedName>
        <fullName evidence="1">SHOCT domain-containing protein</fullName>
    </submittedName>
</protein>
<organism evidence="1 2">
    <name type="scientific">Arthrobacter sedimenti</name>
    <dbReference type="NCBI Taxonomy" id="2694931"/>
    <lineage>
        <taxon>Bacteria</taxon>
        <taxon>Bacillati</taxon>
        <taxon>Actinomycetota</taxon>
        <taxon>Actinomycetes</taxon>
        <taxon>Micrococcales</taxon>
        <taxon>Micrococcaceae</taxon>
        <taxon>Arthrobacter</taxon>
    </lineage>
</organism>
<evidence type="ECO:0000313" key="2">
    <source>
        <dbReference type="Proteomes" id="UP001595778"/>
    </source>
</evidence>
<reference evidence="2" key="1">
    <citation type="journal article" date="2019" name="Int. J. Syst. Evol. Microbiol.">
        <title>The Global Catalogue of Microorganisms (GCM) 10K type strain sequencing project: providing services to taxonomists for standard genome sequencing and annotation.</title>
        <authorList>
            <consortium name="The Broad Institute Genomics Platform"/>
            <consortium name="The Broad Institute Genome Sequencing Center for Infectious Disease"/>
            <person name="Wu L."/>
            <person name="Ma J."/>
        </authorList>
    </citation>
    <scope>NUCLEOTIDE SEQUENCE [LARGE SCALE GENOMIC DNA]</scope>
    <source>
        <strain evidence="2">PJ61</strain>
    </source>
</reference>
<comment type="caution">
    <text evidence="1">The sequence shown here is derived from an EMBL/GenBank/DDBJ whole genome shotgun (WGS) entry which is preliminary data.</text>
</comment>
<proteinExistence type="predicted"/>
<keyword evidence="2" id="KW-1185">Reference proteome</keyword>
<name>A0ABV8WFW4_9MICC</name>
<sequence length="349" mass="37573">MANELELEMCQYAHPVDEVMSVLEAACTEHERVKRLERDGDALRFDFKMPILAPGGLSWVLRPTPFFNGTVVSAFVIKGISYQGSSAAADRGKVKRLLEAVATTLAGNAEAPSSIPLVAPNFGEQHANLRQQALLALDHAEHCGEQGDMIGEELAIARSERIISSVSGSSAGEWLSAEIHARMDAGRLRRDVEDLGEIGEELKLMSDRILCKRRVKDLVETTVRPLDADVTALVEDGGNTETLAKPSLTRMTVRAVLPRAVNFVLSHPQWKLVVPTDPAAADRVTDLAVRVNSMSGALPDGEPQSRASVAPAAPTASLADQLCDLAALHRDGLLTEDEFTSAKAKLLEG</sequence>
<dbReference type="Proteomes" id="UP001595778">
    <property type="component" value="Unassembled WGS sequence"/>
</dbReference>
<dbReference type="EMBL" id="JBHSDQ010000001">
    <property type="protein sequence ID" value="MFC4394711.1"/>
    <property type="molecule type" value="Genomic_DNA"/>
</dbReference>
<accession>A0ABV8WFW4</accession>
<dbReference type="RefSeq" id="WP_376976165.1">
    <property type="nucleotide sequence ID" value="NZ_JBHSDQ010000001.1"/>
</dbReference>
<gene>
    <name evidence="1" type="ORF">ACFO0G_01295</name>
</gene>
<evidence type="ECO:0000313" key="1">
    <source>
        <dbReference type="EMBL" id="MFC4394711.1"/>
    </source>
</evidence>